<dbReference type="SUPFAM" id="SSF48403">
    <property type="entry name" value="Ankyrin repeat"/>
    <property type="match status" value="1"/>
</dbReference>
<reference evidence="2 3" key="1">
    <citation type="journal article" date="2017" name="BMC Genomics">
        <title>Genomic characterization of two novel pathogenic avipoxviruses isolated from pacific shearwaters (Ardenna spp.).</title>
        <authorList>
            <person name="Sarker S."/>
            <person name="Das S."/>
            <person name="Lavers J.L."/>
            <person name="Hutton I."/>
            <person name="Helbig K."/>
            <person name="Imbery J."/>
            <person name="Upton C."/>
            <person name="Raidal S.R."/>
        </authorList>
    </citation>
    <scope>NUCLEOTIDE SEQUENCE [LARGE SCALE GENOMIC DNA]</scope>
    <source>
        <strain evidence="2 3">SWPV-1</strain>
    </source>
</reference>
<dbReference type="InterPro" id="IPR036770">
    <property type="entry name" value="Ankyrin_rpt-contain_sf"/>
</dbReference>
<keyword evidence="1" id="KW-0040">ANK repeat</keyword>
<dbReference type="Pfam" id="PF12796">
    <property type="entry name" value="Ank_2"/>
    <property type="match status" value="1"/>
</dbReference>
<gene>
    <name evidence="2" type="primary">SWPV1-014</name>
</gene>
<feature type="repeat" description="ANK" evidence="1">
    <location>
        <begin position="63"/>
        <end position="95"/>
    </location>
</feature>
<feature type="repeat" description="ANK" evidence="1">
    <location>
        <begin position="130"/>
        <end position="164"/>
    </location>
</feature>
<evidence type="ECO:0000313" key="2">
    <source>
        <dbReference type="EMBL" id="ARE67579.1"/>
    </source>
</evidence>
<name>A0A1V0QGT0_CNPV</name>
<organism evidence="2 3">
    <name type="scientific">Shearwaterpox virus</name>
    <dbReference type="NCBI Taxonomy" id="1974596"/>
    <lineage>
        <taxon>Viruses</taxon>
        <taxon>Varidnaviria</taxon>
        <taxon>Bamfordvirae</taxon>
        <taxon>Nucleocytoviricota</taxon>
        <taxon>Pokkesviricetes</taxon>
        <taxon>Chitovirales</taxon>
        <taxon>Poxviridae</taxon>
        <taxon>Chordopoxvirinae</taxon>
        <taxon>Avipoxvirus</taxon>
        <taxon>Avipoxvirus canarypox</taxon>
        <taxon>Canarypox virus</taxon>
    </lineage>
</organism>
<dbReference type="SMART" id="SM00248">
    <property type="entry name" value="ANK"/>
    <property type="match status" value="4"/>
</dbReference>
<dbReference type="InterPro" id="IPR002110">
    <property type="entry name" value="Ankyrin_rpt"/>
</dbReference>
<dbReference type="PRINTS" id="PR01415">
    <property type="entry name" value="ANKYRIN"/>
</dbReference>
<dbReference type="Proteomes" id="UP000315116">
    <property type="component" value="Segment"/>
</dbReference>
<accession>A0A1V0QGT0</accession>
<dbReference type="Gene3D" id="1.25.40.20">
    <property type="entry name" value="Ankyrin repeat-containing domain"/>
    <property type="match status" value="1"/>
</dbReference>
<dbReference type="PANTHER" id="PTHR22677:SF4">
    <property type="entry name" value="USHER SYNDROME TYPE-1G PROTEIN-LIKE PROTEIN"/>
    <property type="match status" value="1"/>
</dbReference>
<proteinExistence type="predicted"/>
<dbReference type="Pfam" id="PF00023">
    <property type="entry name" value="Ank"/>
    <property type="match status" value="1"/>
</dbReference>
<dbReference type="PROSITE" id="PS50297">
    <property type="entry name" value="ANK_REP_REGION"/>
    <property type="match status" value="3"/>
</dbReference>
<dbReference type="PANTHER" id="PTHR22677">
    <property type="entry name" value="ANKYRIN REPEAT DOMAIN-CONTAINING PROTEIN 60"/>
    <property type="match status" value="1"/>
</dbReference>
<protein>
    <submittedName>
        <fullName evidence="2">SWPV1-014</fullName>
    </submittedName>
</protein>
<evidence type="ECO:0000313" key="3">
    <source>
        <dbReference type="Proteomes" id="UP000315116"/>
    </source>
</evidence>
<feature type="repeat" description="ANK" evidence="1">
    <location>
        <begin position="97"/>
        <end position="129"/>
    </location>
</feature>
<evidence type="ECO:0000256" key="1">
    <source>
        <dbReference type="PROSITE-ProRule" id="PRU00023"/>
    </source>
</evidence>
<dbReference type="InterPro" id="IPR039323">
    <property type="entry name" value="ANKRD_45/46/60"/>
</dbReference>
<sequence length="190" mass="21868">MGIITIYNIMISYLRLLTHPQYKVRIINVLFEAIYEKKLYVIDYLLMKNVDPNKEMQLVNSVNCKTPLMLASSLGYTDIIKLLIRYGANVNKRSNFMKKTALHMAVEYGKYEAVKILLEYGADVNSMDIDMYTPMHLTLLCNPSNTNMVSILLKYGADINIKDKNNESSIDVAFKKYISDDIKNIFKSLI</sequence>
<dbReference type="PROSITE" id="PS50088">
    <property type="entry name" value="ANK_REPEAT"/>
    <property type="match status" value="3"/>
</dbReference>
<dbReference type="EMBL" id="KX857216">
    <property type="protein sequence ID" value="ARE67579.1"/>
    <property type="molecule type" value="Genomic_DNA"/>
</dbReference>